<reference evidence="2" key="1">
    <citation type="submission" date="2024-04" db="EMBL/GenBank/DDBJ databases">
        <title>Salinicola lusitanus LLJ914,a marine bacterium isolated from the Okinawa Trough.</title>
        <authorList>
            <person name="Li J."/>
        </authorList>
    </citation>
    <scope>NUCLEOTIDE SEQUENCE [LARGE SCALE GENOMIC DNA]</scope>
</reference>
<gene>
    <name evidence="1" type="ORF">WMY93_029059</name>
</gene>
<evidence type="ECO:0000313" key="1">
    <source>
        <dbReference type="EMBL" id="KAK7882885.1"/>
    </source>
</evidence>
<organism evidence="1 2">
    <name type="scientific">Mugilogobius chulae</name>
    <name type="common">yellowstripe goby</name>
    <dbReference type="NCBI Taxonomy" id="88201"/>
    <lineage>
        <taxon>Eukaryota</taxon>
        <taxon>Metazoa</taxon>
        <taxon>Chordata</taxon>
        <taxon>Craniata</taxon>
        <taxon>Vertebrata</taxon>
        <taxon>Euteleostomi</taxon>
        <taxon>Actinopterygii</taxon>
        <taxon>Neopterygii</taxon>
        <taxon>Teleostei</taxon>
        <taxon>Neoteleostei</taxon>
        <taxon>Acanthomorphata</taxon>
        <taxon>Gobiaria</taxon>
        <taxon>Gobiiformes</taxon>
        <taxon>Gobioidei</taxon>
        <taxon>Gobiidae</taxon>
        <taxon>Gobionellinae</taxon>
        <taxon>Mugilogobius</taxon>
    </lineage>
</organism>
<dbReference type="AlphaFoldDB" id="A0AAW0MS02"/>
<sequence length="130" mass="14112">MGHERPTLDSSWSLGLRGALLSLTEMVLRSHPSTPHNISTAKHIRRKLGELFVARSSGGCWASSLFRYGHLSVDIVNTGIAPSSLTASLWKQYGGVMCVGKGAMKKQQAKIRRTHGTGSIWGSVVLRGNR</sequence>
<dbReference type="Proteomes" id="UP001460270">
    <property type="component" value="Unassembled WGS sequence"/>
</dbReference>
<protein>
    <submittedName>
        <fullName evidence="1">Uncharacterized protein</fullName>
    </submittedName>
</protein>
<evidence type="ECO:0000313" key="2">
    <source>
        <dbReference type="Proteomes" id="UP001460270"/>
    </source>
</evidence>
<accession>A0AAW0MS02</accession>
<name>A0AAW0MS02_9GOBI</name>
<comment type="caution">
    <text evidence="1">The sequence shown here is derived from an EMBL/GenBank/DDBJ whole genome shotgun (WGS) entry which is preliminary data.</text>
</comment>
<keyword evidence="2" id="KW-1185">Reference proteome</keyword>
<dbReference type="EMBL" id="JBBPFD010000021">
    <property type="protein sequence ID" value="KAK7882885.1"/>
    <property type="molecule type" value="Genomic_DNA"/>
</dbReference>
<proteinExistence type="predicted"/>